<evidence type="ECO:0000313" key="4">
    <source>
        <dbReference type="Proteomes" id="UP001326715"/>
    </source>
</evidence>
<keyword evidence="4" id="KW-1185">Reference proteome</keyword>
<dbReference type="Proteomes" id="UP000183788">
    <property type="component" value="Unassembled WGS sequence"/>
</dbReference>
<dbReference type="Proteomes" id="UP001326715">
    <property type="component" value="Chromosome"/>
</dbReference>
<dbReference type="EMBL" id="FPIZ01000010">
    <property type="protein sequence ID" value="SFW66825.1"/>
    <property type="molecule type" value="Genomic_DNA"/>
</dbReference>
<sequence>MIIYQFIFSGPTLDEDDNLYLLDDIDTFLGILYQQNQICSQNIILNFTPDGVRAVVDSPSELMLFKKENNKYPLYWLEKLKESYGYDLAFEKIGENPLKMSGDYANASAFILYGDGSSPLRSFNDFKQIPLYEFPYTYNGDPSYNDINWWHNDYNDLMSLWFRGHINEAYCNKKLSSITSPLTKNGLAICRNIETLTARACYYYLFNYKNDITDNCPSCGEHWKLEEKMFDEFNRCCHKCKIISHTRIDK</sequence>
<name>A0A1K1R4I3_9BACT</name>
<gene>
    <name evidence="1" type="ORF">SAMN05661012_03364</name>
    <name evidence="2" type="ORF">SR876_01200</name>
</gene>
<evidence type="ECO:0000313" key="2">
    <source>
        <dbReference type="EMBL" id="WQG90097.1"/>
    </source>
</evidence>
<proteinExistence type="predicted"/>
<evidence type="ECO:0000313" key="3">
    <source>
        <dbReference type="Proteomes" id="UP000183788"/>
    </source>
</evidence>
<accession>A0A1K1R4I3</accession>
<reference evidence="2 4" key="2">
    <citation type="submission" date="2023-11" db="EMBL/GenBank/DDBJ databases">
        <title>MicrobeMod: A computational toolkit for identifying prokaryotic methylation and restriction-modification with nanopore sequencing.</title>
        <authorList>
            <person name="Crits-Christoph A."/>
            <person name="Kang S.C."/>
            <person name="Lee H."/>
            <person name="Ostrov N."/>
        </authorList>
    </citation>
    <scope>NUCLEOTIDE SEQUENCE [LARGE SCALE GENOMIC DNA]</scope>
    <source>
        <strain evidence="2 4">ATCC 23090</strain>
    </source>
</reference>
<dbReference type="OrthoDB" id="5589102at2"/>
<organism evidence="1 3">
    <name type="scientific">Chitinophaga sancti</name>
    <dbReference type="NCBI Taxonomy" id="1004"/>
    <lineage>
        <taxon>Bacteria</taxon>
        <taxon>Pseudomonadati</taxon>
        <taxon>Bacteroidota</taxon>
        <taxon>Chitinophagia</taxon>
        <taxon>Chitinophagales</taxon>
        <taxon>Chitinophagaceae</taxon>
        <taxon>Chitinophaga</taxon>
    </lineage>
</organism>
<dbReference type="Pfam" id="PF10071">
    <property type="entry name" value="DUF2310"/>
    <property type="match status" value="1"/>
</dbReference>
<dbReference type="AlphaFoldDB" id="A0A1K1R4I3"/>
<dbReference type="RefSeq" id="WP_072362388.1">
    <property type="nucleotide sequence ID" value="NZ_CP139972.1"/>
</dbReference>
<protein>
    <submittedName>
        <fullName evidence="2">DUF2310 family Zn-ribbon-containing protein</fullName>
    </submittedName>
    <submittedName>
        <fullName evidence="1">Predicted nucleic acid-binding protein, contains Zn-ribbon domain</fullName>
    </submittedName>
</protein>
<reference evidence="1 3" key="1">
    <citation type="submission" date="2016-11" db="EMBL/GenBank/DDBJ databases">
        <authorList>
            <person name="Jaros S."/>
            <person name="Januszkiewicz K."/>
            <person name="Wedrychowicz H."/>
        </authorList>
    </citation>
    <scope>NUCLEOTIDE SEQUENCE [LARGE SCALE GENOMIC DNA]</scope>
    <source>
        <strain evidence="1 3">DSM 784</strain>
    </source>
</reference>
<dbReference type="EMBL" id="CP140154">
    <property type="protein sequence ID" value="WQG90097.1"/>
    <property type="molecule type" value="Genomic_DNA"/>
</dbReference>
<dbReference type="STRING" id="1004.SAMN05661012_03364"/>
<dbReference type="InterPro" id="IPR016908">
    <property type="entry name" value="UCP029037"/>
</dbReference>
<evidence type="ECO:0000313" key="1">
    <source>
        <dbReference type="EMBL" id="SFW66825.1"/>
    </source>
</evidence>